<proteinExistence type="predicted"/>
<gene>
    <name evidence="3" type="ORF">TrCOL_g8895</name>
</gene>
<keyword evidence="2" id="KW-1133">Transmembrane helix</keyword>
<accession>A0A9W7GLM4</accession>
<dbReference type="AlphaFoldDB" id="A0A9W7GLM4"/>
<comment type="caution">
    <text evidence="3">The sequence shown here is derived from an EMBL/GenBank/DDBJ whole genome shotgun (WGS) entry which is preliminary data.</text>
</comment>
<evidence type="ECO:0000256" key="2">
    <source>
        <dbReference type="SAM" id="Phobius"/>
    </source>
</evidence>
<feature type="compositionally biased region" description="Basic residues" evidence="1">
    <location>
        <begin position="85"/>
        <end position="99"/>
    </location>
</feature>
<feature type="transmembrane region" description="Helical" evidence="2">
    <location>
        <begin position="51"/>
        <end position="72"/>
    </location>
</feature>
<keyword evidence="2" id="KW-0812">Transmembrane</keyword>
<dbReference type="EMBL" id="BRYA01000366">
    <property type="protein sequence ID" value="GMI47962.1"/>
    <property type="molecule type" value="Genomic_DNA"/>
</dbReference>
<name>A0A9W7GLM4_9STRA</name>
<evidence type="ECO:0000313" key="3">
    <source>
        <dbReference type="EMBL" id="GMI47962.1"/>
    </source>
</evidence>
<keyword evidence="2" id="KW-0472">Membrane</keyword>
<feature type="transmembrane region" description="Helical" evidence="2">
    <location>
        <begin position="22"/>
        <end position="44"/>
    </location>
</feature>
<sequence>MLVLTMLFSCQAFQVRHHEFDASFISAFVLNSALSLTGAGLGLVWDDSDLIKVLFVLTEAIMILIATAWASLKITQEALSQPAKTNKKRSRSKSRKKLR</sequence>
<protein>
    <submittedName>
        <fullName evidence="3">Uncharacterized protein</fullName>
    </submittedName>
</protein>
<reference evidence="4" key="1">
    <citation type="journal article" date="2023" name="Commun. Biol.">
        <title>Genome analysis of Parmales, the sister group of diatoms, reveals the evolutionary specialization of diatoms from phago-mixotrophs to photoautotrophs.</title>
        <authorList>
            <person name="Ban H."/>
            <person name="Sato S."/>
            <person name="Yoshikawa S."/>
            <person name="Yamada K."/>
            <person name="Nakamura Y."/>
            <person name="Ichinomiya M."/>
            <person name="Sato N."/>
            <person name="Blanc-Mathieu R."/>
            <person name="Endo H."/>
            <person name="Kuwata A."/>
            <person name="Ogata H."/>
        </authorList>
    </citation>
    <scope>NUCLEOTIDE SEQUENCE [LARGE SCALE GENOMIC DNA]</scope>
</reference>
<evidence type="ECO:0000313" key="4">
    <source>
        <dbReference type="Proteomes" id="UP001165065"/>
    </source>
</evidence>
<organism evidence="3 4">
    <name type="scientific">Triparma columacea</name>
    <dbReference type="NCBI Taxonomy" id="722753"/>
    <lineage>
        <taxon>Eukaryota</taxon>
        <taxon>Sar</taxon>
        <taxon>Stramenopiles</taxon>
        <taxon>Ochrophyta</taxon>
        <taxon>Bolidophyceae</taxon>
        <taxon>Parmales</taxon>
        <taxon>Triparmaceae</taxon>
        <taxon>Triparma</taxon>
    </lineage>
</organism>
<keyword evidence="4" id="KW-1185">Reference proteome</keyword>
<dbReference type="OrthoDB" id="10571545at2759"/>
<feature type="region of interest" description="Disordered" evidence="1">
    <location>
        <begin position="79"/>
        <end position="99"/>
    </location>
</feature>
<evidence type="ECO:0000256" key="1">
    <source>
        <dbReference type="SAM" id="MobiDB-lite"/>
    </source>
</evidence>
<dbReference type="Proteomes" id="UP001165065">
    <property type="component" value="Unassembled WGS sequence"/>
</dbReference>